<dbReference type="OrthoDB" id="5844501at2759"/>
<proteinExistence type="predicted"/>
<dbReference type="AlphaFoldDB" id="A0A7I4Y078"/>
<organism evidence="2 3">
    <name type="scientific">Haemonchus contortus</name>
    <name type="common">Barber pole worm</name>
    <dbReference type="NCBI Taxonomy" id="6289"/>
    <lineage>
        <taxon>Eukaryota</taxon>
        <taxon>Metazoa</taxon>
        <taxon>Ecdysozoa</taxon>
        <taxon>Nematoda</taxon>
        <taxon>Chromadorea</taxon>
        <taxon>Rhabditida</taxon>
        <taxon>Rhabditina</taxon>
        <taxon>Rhabditomorpha</taxon>
        <taxon>Strongyloidea</taxon>
        <taxon>Trichostrongylidae</taxon>
        <taxon>Haemonchus</taxon>
    </lineage>
</organism>
<feature type="compositionally biased region" description="Low complexity" evidence="1">
    <location>
        <begin position="96"/>
        <end position="111"/>
    </location>
</feature>
<feature type="compositionally biased region" description="Basic residues" evidence="1">
    <location>
        <begin position="301"/>
        <end position="318"/>
    </location>
</feature>
<dbReference type="Proteomes" id="UP000025227">
    <property type="component" value="Unplaced"/>
</dbReference>
<feature type="region of interest" description="Disordered" evidence="1">
    <location>
        <begin position="36"/>
        <end position="148"/>
    </location>
</feature>
<reference evidence="3" key="1">
    <citation type="submission" date="2020-12" db="UniProtKB">
        <authorList>
            <consortium name="WormBaseParasite"/>
        </authorList>
    </citation>
    <scope>IDENTIFICATION</scope>
    <source>
        <strain evidence="3">MHco3</strain>
    </source>
</reference>
<keyword evidence="2" id="KW-1185">Reference proteome</keyword>
<dbReference type="WBParaSite" id="HCON_00026850-00001">
    <property type="protein sequence ID" value="HCON_00026850-00001"/>
    <property type="gene ID" value="HCON_00026850"/>
</dbReference>
<accession>A0A7I4Y078</accession>
<sequence>MTHVLKWRTAFKEIYGRTPTKNDYKLAPQHVKEEFLHECPPSPSKVEELSSQRKVGVRLKRPNLDVEENSPLKRRPAKARRLCENPLGSRTRPRKSNASSARSSALSPVKSVNSPSKRALRGTAGTTPLKELQPTSSTFVPPSPIQKSPVKRLLTNPAFSSLFDTPEKGQTAAWGEISPMKTGIPEQEGTPIRSPRKPVAHKEVLTKNVEFLLLPTPEKRERKEVLEPFQPEEVAKKKAVGGQKKGMAMAFSAEQGRIIKRAFKRSNTQGGKPTKEKGNYVRINMKKKSYAKGKVSAEQKRKMRRKQNWKRKMASGSG</sequence>
<evidence type="ECO:0000256" key="1">
    <source>
        <dbReference type="SAM" id="MobiDB-lite"/>
    </source>
</evidence>
<protein>
    <submittedName>
        <fullName evidence="3">Uncharacterized protein</fullName>
    </submittedName>
</protein>
<feature type="region of interest" description="Disordered" evidence="1">
    <location>
        <begin position="262"/>
        <end position="318"/>
    </location>
</feature>
<name>A0A7I4Y078_HAECO</name>
<dbReference type="OMA" id="FLHECPP"/>
<evidence type="ECO:0000313" key="3">
    <source>
        <dbReference type="WBParaSite" id="HCON_00026850-00001"/>
    </source>
</evidence>
<evidence type="ECO:0000313" key="2">
    <source>
        <dbReference type="Proteomes" id="UP000025227"/>
    </source>
</evidence>
<feature type="region of interest" description="Disordered" evidence="1">
    <location>
        <begin position="179"/>
        <end position="201"/>
    </location>
</feature>